<accession>A0A2W7CJI5</accession>
<reference evidence="3" key="1">
    <citation type="submission" date="2017-03" db="EMBL/GenBank/DDBJ databases">
        <authorList>
            <person name="Safronova V.I."/>
            <person name="Sazanova A.L."/>
            <person name="Chirak E.R."/>
        </authorList>
    </citation>
    <scope>NUCLEOTIDE SEQUENCE [LARGE SCALE GENOMIC DNA]</scope>
    <source>
        <strain evidence="3">Ach-343</strain>
    </source>
</reference>
<proteinExistence type="predicted"/>
<gene>
    <name evidence="2" type="ORF">B5V02_33235</name>
</gene>
<dbReference type="AlphaFoldDB" id="A0A2W7CJI5"/>
<dbReference type="Proteomes" id="UP000248616">
    <property type="component" value="Unassembled WGS sequence"/>
</dbReference>
<sequence>MTDKHDTSTVQSGPSTSPASWDLRHPGSIMRGANGEEIHEFLGMWPLKPDADLVGLANALSREAPFWGGPGKTFSEATTHLGLIRTARWFVGTSTEFGPTLYFVSQFDSSLEKYFDDFVLNGKTNLEKIWGTCIGCPTGPNATARDIVQYVARGQIKTLVCYDALPSLNLGQIQKMADWYQKTQKFQRAVSAGDGNLEDKVNAFFAELAKPYPFVPSGADIDADVANEQQFTDVPERLGVKKAA</sequence>
<comment type="caution">
    <text evidence="2">The sequence shown here is derived from an EMBL/GenBank/DDBJ whole genome shotgun (WGS) entry which is preliminary data.</text>
</comment>
<feature type="region of interest" description="Disordered" evidence="1">
    <location>
        <begin position="1"/>
        <end position="26"/>
    </location>
</feature>
<evidence type="ECO:0000256" key="1">
    <source>
        <dbReference type="SAM" id="MobiDB-lite"/>
    </source>
</evidence>
<feature type="compositionally biased region" description="Polar residues" evidence="1">
    <location>
        <begin position="8"/>
        <end position="19"/>
    </location>
</feature>
<organism evidence="2 3">
    <name type="scientific">Mesorhizobium kowhaii</name>
    <dbReference type="NCBI Taxonomy" id="1300272"/>
    <lineage>
        <taxon>Bacteria</taxon>
        <taxon>Pseudomonadati</taxon>
        <taxon>Pseudomonadota</taxon>
        <taxon>Alphaproteobacteria</taxon>
        <taxon>Hyphomicrobiales</taxon>
        <taxon>Phyllobacteriaceae</taxon>
        <taxon>Mesorhizobium</taxon>
    </lineage>
</organism>
<keyword evidence="3" id="KW-1185">Reference proteome</keyword>
<dbReference type="OrthoDB" id="8385026at2"/>
<evidence type="ECO:0000313" key="2">
    <source>
        <dbReference type="EMBL" id="PZV33979.1"/>
    </source>
</evidence>
<dbReference type="EMBL" id="MZXV01000076">
    <property type="protein sequence ID" value="PZV33979.1"/>
    <property type="molecule type" value="Genomic_DNA"/>
</dbReference>
<name>A0A2W7CJI5_9HYPH</name>
<protein>
    <submittedName>
        <fullName evidence="2">Uncharacterized protein</fullName>
    </submittedName>
</protein>
<dbReference type="RefSeq" id="WP_111548266.1">
    <property type="nucleotide sequence ID" value="NZ_MZXV01000076.1"/>
</dbReference>
<evidence type="ECO:0000313" key="3">
    <source>
        <dbReference type="Proteomes" id="UP000248616"/>
    </source>
</evidence>